<name>A0A940T672_9MICO</name>
<keyword evidence="2 4" id="KW-0560">Oxidoreductase</keyword>
<dbReference type="Gene3D" id="3.40.309.10">
    <property type="entry name" value="Aldehyde Dehydrogenase, Chain A, domain 2"/>
    <property type="match status" value="1"/>
</dbReference>
<reference evidence="6" key="1">
    <citation type="submission" date="2021-02" db="EMBL/GenBank/DDBJ databases">
        <title>Sequencing the genomes of 1000 actinobacteria strains.</title>
        <authorList>
            <person name="Klenk H.-P."/>
        </authorList>
    </citation>
    <scope>NUCLEOTIDE SEQUENCE</scope>
    <source>
        <strain evidence="6">DSM 22850</strain>
    </source>
</reference>
<feature type="domain" description="Aldehyde dehydrogenase" evidence="5">
    <location>
        <begin position="25"/>
        <end position="474"/>
    </location>
</feature>
<dbReference type="InterPro" id="IPR016162">
    <property type="entry name" value="Ald_DH_N"/>
</dbReference>
<evidence type="ECO:0000256" key="1">
    <source>
        <dbReference type="ARBA" id="ARBA00009986"/>
    </source>
</evidence>
<dbReference type="InterPro" id="IPR016161">
    <property type="entry name" value="Ald_DH/histidinol_DH"/>
</dbReference>
<dbReference type="InterPro" id="IPR016163">
    <property type="entry name" value="Ald_DH_C"/>
</dbReference>
<dbReference type="Gene3D" id="3.40.605.10">
    <property type="entry name" value="Aldehyde Dehydrogenase, Chain A, domain 1"/>
    <property type="match status" value="1"/>
</dbReference>
<dbReference type="AlphaFoldDB" id="A0A940T672"/>
<dbReference type="Pfam" id="PF00171">
    <property type="entry name" value="Aldedh"/>
    <property type="match status" value="1"/>
</dbReference>
<evidence type="ECO:0000313" key="7">
    <source>
        <dbReference type="Proteomes" id="UP000675163"/>
    </source>
</evidence>
<dbReference type="RefSeq" id="WP_209705567.1">
    <property type="nucleotide sequence ID" value="NZ_JAFIDA010000001.1"/>
</dbReference>
<dbReference type="InterPro" id="IPR015590">
    <property type="entry name" value="Aldehyde_DH_dom"/>
</dbReference>
<protein>
    <submittedName>
        <fullName evidence="6">Acyl-CoA reductase-like NAD-dependent aldehyde dehydrogenase</fullName>
    </submittedName>
</protein>
<proteinExistence type="inferred from homology"/>
<comment type="caution">
    <text evidence="6">The sequence shown here is derived from an EMBL/GenBank/DDBJ whole genome shotgun (WGS) entry which is preliminary data.</text>
</comment>
<dbReference type="FunFam" id="3.40.605.10:FF:000001">
    <property type="entry name" value="Aldehyde dehydrogenase 1"/>
    <property type="match status" value="1"/>
</dbReference>
<keyword evidence="7" id="KW-1185">Reference proteome</keyword>
<evidence type="ECO:0000313" key="6">
    <source>
        <dbReference type="EMBL" id="MBP1326701.1"/>
    </source>
</evidence>
<organism evidence="6 7">
    <name type="scientific">Leucobacter exalbidus</name>
    <dbReference type="NCBI Taxonomy" id="662960"/>
    <lineage>
        <taxon>Bacteria</taxon>
        <taxon>Bacillati</taxon>
        <taxon>Actinomycetota</taxon>
        <taxon>Actinomycetes</taxon>
        <taxon>Micrococcales</taxon>
        <taxon>Microbacteriaceae</taxon>
        <taxon>Leucobacter</taxon>
    </lineage>
</organism>
<sequence>MSTIDTPTLPLLEHIIGGERVAGNTTLPVFDPSTGKEIAAQAVATEQHVDMAVNAASLAFKTWRRTSAAERSELLHKLADAVAAEQENFARLESLDVGKPISAARADMPYHWDTLRYFAGAIRVAHGTSLGEVAPGLHSRVEREPLGVVGLVIPWNAPLLEALWKIAPALAAGNTLVMKVSRVTPLTTTRLFELASEIFPPGVVNLVLGDSLGGKALAAHPRVSLLSLTGSTNTGKQVAATGAGSLKRMHLELGGKAPVLVHPGIDLAKAAAELVATGYVGAGQDCTAACRVIVHEAAYDEFVPHYLAEVDRIRMGAGLDEASTMGPLVSDVQRDSVQGYVDRAKSYATIARGGEGFVGDGYFVQPTVVLDAAQDSEIIQQEVFGPVVSIQRARNEEEMLTWANGTPYGLAASVWTNDLNVSQRATRELDFGTVWVNTHMQVIPDAPFGGFGESGYGKELSMMAIEEYSRYKHVMVQSN</sequence>
<dbReference type="GO" id="GO:0016620">
    <property type="term" value="F:oxidoreductase activity, acting on the aldehyde or oxo group of donors, NAD or NADP as acceptor"/>
    <property type="evidence" value="ECO:0007669"/>
    <property type="project" value="InterPro"/>
</dbReference>
<gene>
    <name evidence="6" type="ORF">JOF28_001933</name>
</gene>
<evidence type="ECO:0000256" key="2">
    <source>
        <dbReference type="ARBA" id="ARBA00023002"/>
    </source>
</evidence>
<dbReference type="SUPFAM" id="SSF53720">
    <property type="entry name" value="ALDH-like"/>
    <property type="match status" value="1"/>
</dbReference>
<dbReference type="PROSITE" id="PS00687">
    <property type="entry name" value="ALDEHYDE_DEHYDR_GLU"/>
    <property type="match status" value="1"/>
</dbReference>
<accession>A0A940T672</accession>
<comment type="similarity">
    <text evidence="1 4">Belongs to the aldehyde dehydrogenase family.</text>
</comment>
<dbReference type="Proteomes" id="UP000675163">
    <property type="component" value="Unassembled WGS sequence"/>
</dbReference>
<evidence type="ECO:0000256" key="3">
    <source>
        <dbReference type="PROSITE-ProRule" id="PRU10007"/>
    </source>
</evidence>
<dbReference type="PANTHER" id="PTHR11699">
    <property type="entry name" value="ALDEHYDE DEHYDROGENASE-RELATED"/>
    <property type="match status" value="1"/>
</dbReference>
<dbReference type="InterPro" id="IPR029510">
    <property type="entry name" value="Ald_DH_CS_GLU"/>
</dbReference>
<evidence type="ECO:0000259" key="5">
    <source>
        <dbReference type="Pfam" id="PF00171"/>
    </source>
</evidence>
<evidence type="ECO:0000256" key="4">
    <source>
        <dbReference type="RuleBase" id="RU003345"/>
    </source>
</evidence>
<dbReference type="EMBL" id="JAFIDA010000001">
    <property type="protein sequence ID" value="MBP1326701.1"/>
    <property type="molecule type" value="Genomic_DNA"/>
</dbReference>
<dbReference type="FunFam" id="3.40.309.10:FF:000009">
    <property type="entry name" value="Aldehyde dehydrogenase A"/>
    <property type="match status" value="1"/>
</dbReference>
<feature type="active site" evidence="3">
    <location>
        <position position="252"/>
    </location>
</feature>